<comment type="caution">
    <text evidence="8">The sequence shown here is derived from an EMBL/GenBank/DDBJ whole genome shotgun (WGS) entry which is preliminary data.</text>
</comment>
<keyword evidence="9" id="KW-1185">Reference proteome</keyword>
<keyword evidence="5 7" id="KW-1133">Transmembrane helix</keyword>
<keyword evidence="6 7" id="KW-0472">Membrane</keyword>
<dbReference type="PANTHER" id="PTHR20855">
    <property type="entry name" value="ADIPOR/PROGESTIN RECEPTOR-RELATED"/>
    <property type="match status" value="1"/>
</dbReference>
<feature type="transmembrane region" description="Helical" evidence="7">
    <location>
        <begin position="200"/>
        <end position="222"/>
    </location>
</feature>
<comment type="subcellular location">
    <subcellularLocation>
        <location evidence="1">Cell membrane</location>
        <topology evidence="1">Multi-pass membrane protein</topology>
    </subcellularLocation>
</comment>
<evidence type="ECO:0000256" key="6">
    <source>
        <dbReference type="ARBA" id="ARBA00023136"/>
    </source>
</evidence>
<protein>
    <submittedName>
        <fullName evidence="8">Hemolysin III family protein</fullName>
    </submittedName>
</protein>
<evidence type="ECO:0000256" key="2">
    <source>
        <dbReference type="ARBA" id="ARBA00008488"/>
    </source>
</evidence>
<gene>
    <name evidence="8" type="ORF">ACFONP_11225</name>
</gene>
<dbReference type="RefSeq" id="WP_189575753.1">
    <property type="nucleotide sequence ID" value="NZ_BMXU01000002.1"/>
</dbReference>
<proteinExistence type="inferred from homology"/>
<evidence type="ECO:0000313" key="8">
    <source>
        <dbReference type="EMBL" id="MFC3303304.1"/>
    </source>
</evidence>
<keyword evidence="4 7" id="KW-0812">Transmembrane</keyword>
<feature type="transmembrane region" description="Helical" evidence="7">
    <location>
        <begin position="145"/>
        <end position="166"/>
    </location>
</feature>
<reference evidence="9" key="1">
    <citation type="journal article" date="2019" name="Int. J. Syst. Evol. Microbiol.">
        <title>The Global Catalogue of Microorganisms (GCM) 10K type strain sequencing project: providing services to taxonomists for standard genome sequencing and annotation.</title>
        <authorList>
            <consortium name="The Broad Institute Genomics Platform"/>
            <consortium name="The Broad Institute Genome Sequencing Center for Infectious Disease"/>
            <person name="Wu L."/>
            <person name="Ma J."/>
        </authorList>
    </citation>
    <scope>NUCLEOTIDE SEQUENCE [LARGE SCALE GENOMIC DNA]</scope>
    <source>
        <strain evidence="9">KCTC 22245</strain>
    </source>
</reference>
<feature type="transmembrane region" description="Helical" evidence="7">
    <location>
        <begin position="172"/>
        <end position="193"/>
    </location>
</feature>
<evidence type="ECO:0000256" key="5">
    <source>
        <dbReference type="ARBA" id="ARBA00022989"/>
    </source>
</evidence>
<dbReference type="Proteomes" id="UP001595607">
    <property type="component" value="Unassembled WGS sequence"/>
</dbReference>
<comment type="similarity">
    <text evidence="2">Belongs to the UPF0073 (Hly-III) family.</text>
</comment>
<dbReference type="NCBIfam" id="TIGR01065">
    <property type="entry name" value="hlyIII"/>
    <property type="match status" value="1"/>
</dbReference>
<organism evidence="8 9">
    <name type="scientific">Parvularcula lutaonensis</name>
    <dbReference type="NCBI Taxonomy" id="491923"/>
    <lineage>
        <taxon>Bacteria</taxon>
        <taxon>Pseudomonadati</taxon>
        <taxon>Pseudomonadota</taxon>
        <taxon>Alphaproteobacteria</taxon>
        <taxon>Parvularculales</taxon>
        <taxon>Parvularculaceae</taxon>
        <taxon>Parvularcula</taxon>
    </lineage>
</organism>
<dbReference type="PANTHER" id="PTHR20855:SF3">
    <property type="entry name" value="LD03007P"/>
    <property type="match status" value="1"/>
</dbReference>
<dbReference type="EMBL" id="JBHRVA010000003">
    <property type="protein sequence ID" value="MFC3303304.1"/>
    <property type="molecule type" value="Genomic_DNA"/>
</dbReference>
<accession>A0ABV7MFA5</accession>
<name>A0ABV7MFA5_9PROT</name>
<evidence type="ECO:0000256" key="7">
    <source>
        <dbReference type="SAM" id="Phobius"/>
    </source>
</evidence>
<evidence type="ECO:0000256" key="3">
    <source>
        <dbReference type="ARBA" id="ARBA00022475"/>
    </source>
</evidence>
<feature type="transmembrane region" description="Helical" evidence="7">
    <location>
        <begin position="111"/>
        <end position="133"/>
    </location>
</feature>
<dbReference type="InterPro" id="IPR004254">
    <property type="entry name" value="AdipoR/HlyIII-related"/>
</dbReference>
<dbReference type="InterPro" id="IPR005744">
    <property type="entry name" value="Hy-lIII"/>
</dbReference>
<evidence type="ECO:0000256" key="4">
    <source>
        <dbReference type="ARBA" id="ARBA00022692"/>
    </source>
</evidence>
<sequence length="231" mass="24926">MVSTFANAAERAHTAVEEIWHAATHGIGIVLAVIALVFLVLKATMLGGAKEITAVSIYGGSAVLLYLASTVYHAAFKSTFQPFLEVVDHAAIYLKIAGSYTPFALISLPTVSGTAILITVWAMAAIGIVLKFVTHFISDIRKYDWISLAGYVGMGWVAIFVIWPLFKNLPLAGFLWLVAGGVCFTIGAGFFAWKSRRYTHAIFHVFVLAGSVCHFVAIYGYVLGKPLSFSA</sequence>
<dbReference type="Pfam" id="PF03006">
    <property type="entry name" value="HlyIII"/>
    <property type="match status" value="1"/>
</dbReference>
<evidence type="ECO:0000256" key="1">
    <source>
        <dbReference type="ARBA" id="ARBA00004651"/>
    </source>
</evidence>
<feature type="transmembrane region" description="Helical" evidence="7">
    <location>
        <begin position="20"/>
        <end position="41"/>
    </location>
</feature>
<feature type="transmembrane region" description="Helical" evidence="7">
    <location>
        <begin position="53"/>
        <end position="75"/>
    </location>
</feature>
<keyword evidence="3" id="KW-1003">Cell membrane</keyword>
<evidence type="ECO:0000313" key="9">
    <source>
        <dbReference type="Proteomes" id="UP001595607"/>
    </source>
</evidence>